<protein>
    <submittedName>
        <fullName evidence="1">Uncharacterized protein</fullName>
    </submittedName>
</protein>
<gene>
    <name evidence="1" type="ORF">FA95DRAFT_508276</name>
</gene>
<proteinExistence type="predicted"/>
<sequence>MPHALDTQNWLNIAATPPQLALTTPVPADCRHKYAGMQSLHRFQPCPLPRMCHTTPSRTHPPAAVIARADADASRASALIGLPHAAPP</sequence>
<keyword evidence="2" id="KW-1185">Reference proteome</keyword>
<name>A0ACB8RH50_9AGAM</name>
<dbReference type="EMBL" id="MU276040">
    <property type="protein sequence ID" value="KAI0042946.1"/>
    <property type="molecule type" value="Genomic_DNA"/>
</dbReference>
<evidence type="ECO:0000313" key="1">
    <source>
        <dbReference type="EMBL" id="KAI0042946.1"/>
    </source>
</evidence>
<evidence type="ECO:0000313" key="2">
    <source>
        <dbReference type="Proteomes" id="UP000814033"/>
    </source>
</evidence>
<reference evidence="1" key="1">
    <citation type="submission" date="2021-02" db="EMBL/GenBank/DDBJ databases">
        <authorList>
            <consortium name="DOE Joint Genome Institute"/>
            <person name="Ahrendt S."/>
            <person name="Looney B.P."/>
            <person name="Miyauchi S."/>
            <person name="Morin E."/>
            <person name="Drula E."/>
            <person name="Courty P.E."/>
            <person name="Chicoki N."/>
            <person name="Fauchery L."/>
            <person name="Kohler A."/>
            <person name="Kuo A."/>
            <person name="Labutti K."/>
            <person name="Pangilinan J."/>
            <person name="Lipzen A."/>
            <person name="Riley R."/>
            <person name="Andreopoulos W."/>
            <person name="He G."/>
            <person name="Johnson J."/>
            <person name="Barry K.W."/>
            <person name="Grigoriev I.V."/>
            <person name="Nagy L."/>
            <person name="Hibbett D."/>
            <person name="Henrissat B."/>
            <person name="Matheny P.B."/>
            <person name="Labbe J."/>
            <person name="Martin F."/>
        </authorList>
    </citation>
    <scope>NUCLEOTIDE SEQUENCE</scope>
    <source>
        <strain evidence="1">FP105234-sp</strain>
    </source>
</reference>
<organism evidence="1 2">
    <name type="scientific">Auriscalpium vulgare</name>
    <dbReference type="NCBI Taxonomy" id="40419"/>
    <lineage>
        <taxon>Eukaryota</taxon>
        <taxon>Fungi</taxon>
        <taxon>Dikarya</taxon>
        <taxon>Basidiomycota</taxon>
        <taxon>Agaricomycotina</taxon>
        <taxon>Agaricomycetes</taxon>
        <taxon>Russulales</taxon>
        <taxon>Auriscalpiaceae</taxon>
        <taxon>Auriscalpium</taxon>
    </lineage>
</organism>
<dbReference type="Proteomes" id="UP000814033">
    <property type="component" value="Unassembled WGS sequence"/>
</dbReference>
<accession>A0ACB8RH50</accession>
<comment type="caution">
    <text evidence="1">The sequence shown here is derived from an EMBL/GenBank/DDBJ whole genome shotgun (WGS) entry which is preliminary data.</text>
</comment>
<reference evidence="1" key="2">
    <citation type="journal article" date="2022" name="New Phytol.">
        <title>Evolutionary transition to the ectomycorrhizal habit in the genomes of a hyperdiverse lineage of mushroom-forming fungi.</title>
        <authorList>
            <person name="Looney B."/>
            <person name="Miyauchi S."/>
            <person name="Morin E."/>
            <person name="Drula E."/>
            <person name="Courty P.E."/>
            <person name="Kohler A."/>
            <person name="Kuo A."/>
            <person name="LaButti K."/>
            <person name="Pangilinan J."/>
            <person name="Lipzen A."/>
            <person name="Riley R."/>
            <person name="Andreopoulos W."/>
            <person name="He G."/>
            <person name="Johnson J."/>
            <person name="Nolan M."/>
            <person name="Tritt A."/>
            <person name="Barry K.W."/>
            <person name="Grigoriev I.V."/>
            <person name="Nagy L.G."/>
            <person name="Hibbett D."/>
            <person name="Henrissat B."/>
            <person name="Matheny P.B."/>
            <person name="Labbe J."/>
            <person name="Martin F.M."/>
        </authorList>
    </citation>
    <scope>NUCLEOTIDE SEQUENCE</scope>
    <source>
        <strain evidence="1">FP105234-sp</strain>
    </source>
</reference>